<evidence type="ECO:0000313" key="1">
    <source>
        <dbReference type="EMBL" id="CAF4434924.1"/>
    </source>
</evidence>
<sequence>SHKNEENLLEREIENLERRLTLAKSQLAYGTLKKNKQFIS</sequence>
<comment type="caution">
    <text evidence="2">The sequence shown here is derived from an EMBL/GenBank/DDBJ whole genome shotgun (WGS) entry which is preliminary data.</text>
</comment>
<reference evidence="2" key="1">
    <citation type="submission" date="2021-02" db="EMBL/GenBank/DDBJ databases">
        <authorList>
            <person name="Nowell W R."/>
        </authorList>
    </citation>
    <scope>NUCLEOTIDE SEQUENCE</scope>
</reference>
<evidence type="ECO:0000313" key="2">
    <source>
        <dbReference type="EMBL" id="CAF5095602.1"/>
    </source>
</evidence>
<dbReference type="EMBL" id="CAJOBI010246191">
    <property type="protein sequence ID" value="CAF5095602.1"/>
    <property type="molecule type" value="Genomic_DNA"/>
</dbReference>
<gene>
    <name evidence="1" type="ORF">BYL167_LOCUS33057</name>
    <name evidence="2" type="ORF">SMN809_LOCUS61408</name>
</gene>
<dbReference type="AlphaFoldDB" id="A0A8S3EZ33"/>
<dbReference type="Proteomes" id="UP000676336">
    <property type="component" value="Unassembled WGS sequence"/>
</dbReference>
<protein>
    <submittedName>
        <fullName evidence="2">Uncharacterized protein</fullName>
    </submittedName>
</protein>
<name>A0A8S3EZ33_9BILA</name>
<evidence type="ECO:0000313" key="3">
    <source>
        <dbReference type="Proteomes" id="UP000676336"/>
    </source>
</evidence>
<accession>A0A8S3EZ33</accession>
<dbReference type="Proteomes" id="UP000681967">
    <property type="component" value="Unassembled WGS sequence"/>
</dbReference>
<feature type="non-terminal residue" evidence="2">
    <location>
        <position position="1"/>
    </location>
</feature>
<dbReference type="EMBL" id="CAJOBH010063119">
    <property type="protein sequence ID" value="CAF4434924.1"/>
    <property type="molecule type" value="Genomic_DNA"/>
</dbReference>
<proteinExistence type="predicted"/>
<organism evidence="2 3">
    <name type="scientific">Rotaria magnacalcarata</name>
    <dbReference type="NCBI Taxonomy" id="392030"/>
    <lineage>
        <taxon>Eukaryota</taxon>
        <taxon>Metazoa</taxon>
        <taxon>Spiralia</taxon>
        <taxon>Gnathifera</taxon>
        <taxon>Rotifera</taxon>
        <taxon>Eurotatoria</taxon>
        <taxon>Bdelloidea</taxon>
        <taxon>Philodinida</taxon>
        <taxon>Philodinidae</taxon>
        <taxon>Rotaria</taxon>
    </lineage>
</organism>